<feature type="non-terminal residue" evidence="1">
    <location>
        <position position="1"/>
    </location>
</feature>
<dbReference type="Proteomes" id="UP001431783">
    <property type="component" value="Unassembled WGS sequence"/>
</dbReference>
<gene>
    <name evidence="1" type="ORF">WA026_020299</name>
</gene>
<sequence>ELDRKNLENKMHFWMLNVDRRGEGTVMYAILKPPQPETWSYLGNFSEKNTTSMGTVRLVSA</sequence>
<keyword evidence="2" id="KW-1185">Reference proteome</keyword>
<proteinExistence type="predicted"/>
<reference evidence="1 2" key="1">
    <citation type="submission" date="2023-03" db="EMBL/GenBank/DDBJ databases">
        <title>Genome insight into feeding habits of ladybird beetles.</title>
        <authorList>
            <person name="Li H.-S."/>
            <person name="Huang Y.-H."/>
            <person name="Pang H."/>
        </authorList>
    </citation>
    <scope>NUCLEOTIDE SEQUENCE [LARGE SCALE GENOMIC DNA]</scope>
    <source>
        <strain evidence="1">SYSU_2023b</strain>
        <tissue evidence="1">Whole body</tissue>
    </source>
</reference>
<accession>A0AAW1TRJ1</accession>
<evidence type="ECO:0000313" key="2">
    <source>
        <dbReference type="Proteomes" id="UP001431783"/>
    </source>
</evidence>
<comment type="caution">
    <text evidence="1">The sequence shown here is derived from an EMBL/GenBank/DDBJ whole genome shotgun (WGS) entry which is preliminary data.</text>
</comment>
<dbReference type="EMBL" id="JARQZJ010000014">
    <property type="protein sequence ID" value="KAK9872948.1"/>
    <property type="molecule type" value="Genomic_DNA"/>
</dbReference>
<protein>
    <submittedName>
        <fullName evidence="1">Uncharacterized protein</fullName>
    </submittedName>
</protein>
<name>A0AAW1TRJ1_9CUCU</name>
<dbReference type="AlphaFoldDB" id="A0AAW1TRJ1"/>
<evidence type="ECO:0000313" key="1">
    <source>
        <dbReference type="EMBL" id="KAK9872948.1"/>
    </source>
</evidence>
<organism evidence="1 2">
    <name type="scientific">Henosepilachna vigintioctopunctata</name>
    <dbReference type="NCBI Taxonomy" id="420089"/>
    <lineage>
        <taxon>Eukaryota</taxon>
        <taxon>Metazoa</taxon>
        <taxon>Ecdysozoa</taxon>
        <taxon>Arthropoda</taxon>
        <taxon>Hexapoda</taxon>
        <taxon>Insecta</taxon>
        <taxon>Pterygota</taxon>
        <taxon>Neoptera</taxon>
        <taxon>Endopterygota</taxon>
        <taxon>Coleoptera</taxon>
        <taxon>Polyphaga</taxon>
        <taxon>Cucujiformia</taxon>
        <taxon>Coccinelloidea</taxon>
        <taxon>Coccinellidae</taxon>
        <taxon>Epilachninae</taxon>
        <taxon>Epilachnini</taxon>
        <taxon>Henosepilachna</taxon>
    </lineage>
</organism>